<dbReference type="RefSeq" id="YP_010660340.1">
    <property type="nucleotide sequence ID" value="NC_070876.1"/>
</dbReference>
<dbReference type="GeneID" id="77936335"/>
<dbReference type="EMBL" id="MF403009">
    <property type="protein sequence ID" value="ASV44794.1"/>
    <property type="molecule type" value="Genomic_DNA"/>
</dbReference>
<accession>A0A223W084</accession>
<evidence type="ECO:0000313" key="2">
    <source>
        <dbReference type="Proteomes" id="UP000222678"/>
    </source>
</evidence>
<dbReference type="KEGG" id="vg:77936335"/>
<dbReference type="Proteomes" id="UP000222678">
    <property type="component" value="Genome"/>
</dbReference>
<protein>
    <submittedName>
        <fullName evidence="1">Uncharacterized protein</fullName>
    </submittedName>
</protein>
<sequence length="234" mass="26241">MSDVDSAALEAVEAIFTDIRGRAVVKWLFDTHGSEHLIGRFDDGEELRGIDLEVQGQIKATWQKIVAEGLSKLSRPTGWRCFHCDEVFYTEQDARLHFGMDQCSDPACKIKMGAEKSLLVALRRAETELQDAWAAIHNETTESAKAYYAQQSRHGEQLRAAEELGFERGIADLGSIWDDLQSLSKAANDLASWAGCVNWRGGENQKDWLTELRQHIESVQALCKPYLPQSEAKS</sequence>
<name>A0A223W084_9CAUD</name>
<reference evidence="1 2" key="1">
    <citation type="submission" date="2017-06" db="EMBL/GenBank/DDBJ databases">
        <authorList>
            <person name="Kim H.J."/>
            <person name="Triplett B.A."/>
        </authorList>
    </citation>
    <scope>NUCLEOTIDE SEQUENCE [LARGE SCALE GENOMIC DNA]</scope>
</reference>
<organism evidence="1 2">
    <name type="scientific">Agrobacterium phage Atu_ph08</name>
    <dbReference type="NCBI Taxonomy" id="2024265"/>
    <lineage>
        <taxon>Viruses</taxon>
        <taxon>Duplodnaviria</taxon>
        <taxon>Heunggongvirae</taxon>
        <taxon>Uroviricota</taxon>
        <taxon>Caudoviricetes</taxon>
        <taxon>Roslyckyvirus</taxon>
        <taxon>Roslyckyvirus ph08</taxon>
    </lineage>
</organism>
<keyword evidence="2" id="KW-1185">Reference proteome</keyword>
<proteinExistence type="predicted"/>
<evidence type="ECO:0000313" key="1">
    <source>
        <dbReference type="EMBL" id="ASV44794.1"/>
    </source>
</evidence>